<keyword evidence="3" id="KW-1185">Reference proteome</keyword>
<accession>A0AAD3CHI8</accession>
<reference evidence="2 3" key="1">
    <citation type="journal article" date="2021" name="Sci. Rep.">
        <title>The genome of the diatom Chaetoceros tenuissimus carries an ancient integrated fragment of an extant virus.</title>
        <authorList>
            <person name="Hongo Y."/>
            <person name="Kimura K."/>
            <person name="Takaki Y."/>
            <person name="Yoshida Y."/>
            <person name="Baba S."/>
            <person name="Kobayashi G."/>
            <person name="Nagasaki K."/>
            <person name="Hano T."/>
            <person name="Tomaru Y."/>
        </authorList>
    </citation>
    <scope>NUCLEOTIDE SEQUENCE [LARGE SCALE GENOMIC DNA]</scope>
    <source>
        <strain evidence="2 3">NIES-3715</strain>
    </source>
</reference>
<evidence type="ECO:0000313" key="2">
    <source>
        <dbReference type="EMBL" id="GFH46227.1"/>
    </source>
</evidence>
<feature type="signal peptide" evidence="1">
    <location>
        <begin position="1"/>
        <end position="22"/>
    </location>
</feature>
<proteinExistence type="predicted"/>
<organism evidence="2 3">
    <name type="scientific">Chaetoceros tenuissimus</name>
    <dbReference type="NCBI Taxonomy" id="426638"/>
    <lineage>
        <taxon>Eukaryota</taxon>
        <taxon>Sar</taxon>
        <taxon>Stramenopiles</taxon>
        <taxon>Ochrophyta</taxon>
        <taxon>Bacillariophyta</taxon>
        <taxon>Coscinodiscophyceae</taxon>
        <taxon>Chaetocerotophycidae</taxon>
        <taxon>Chaetocerotales</taxon>
        <taxon>Chaetocerotaceae</taxon>
        <taxon>Chaetoceros</taxon>
    </lineage>
</organism>
<evidence type="ECO:0000313" key="3">
    <source>
        <dbReference type="Proteomes" id="UP001054902"/>
    </source>
</evidence>
<keyword evidence="1" id="KW-0732">Signal</keyword>
<feature type="chain" id="PRO_5042107583" evidence="1">
    <location>
        <begin position="23"/>
        <end position="119"/>
    </location>
</feature>
<gene>
    <name evidence="2" type="ORF">CTEN210_02701</name>
</gene>
<comment type="caution">
    <text evidence="2">The sequence shown here is derived from an EMBL/GenBank/DDBJ whole genome shotgun (WGS) entry which is preliminary data.</text>
</comment>
<name>A0AAD3CHI8_9STRA</name>
<dbReference type="Proteomes" id="UP001054902">
    <property type="component" value="Unassembled WGS sequence"/>
</dbReference>
<evidence type="ECO:0000256" key="1">
    <source>
        <dbReference type="SAM" id="SignalP"/>
    </source>
</evidence>
<dbReference type="AlphaFoldDB" id="A0AAD3CHI8"/>
<dbReference type="EMBL" id="BLLK01000022">
    <property type="protein sequence ID" value="GFH46227.1"/>
    <property type="molecule type" value="Genomic_DNA"/>
</dbReference>
<sequence>MKASSVALQTLLLPRVPILSSALKCGIKGITEPCLADTDPHYDESIGYAFKDQDAFWAALEGLYVIESATEYDAVTSEKITSWTPGLFPQDGYLGTYDRSNNKGFVNNTIVGSRFYNRQ</sequence>
<protein>
    <submittedName>
        <fullName evidence="2">Uncharacterized protein</fullName>
    </submittedName>
</protein>